<protein>
    <submittedName>
        <fullName evidence="4">Kinetochore protein Spc24</fullName>
    </submittedName>
</protein>
<feature type="compositionally biased region" description="Basic and acidic residues" evidence="2">
    <location>
        <begin position="324"/>
        <end position="342"/>
    </location>
</feature>
<dbReference type="PANTHER" id="PTHR14490">
    <property type="entry name" value="ZINC FINGER, ZZ TYPE"/>
    <property type="match status" value="1"/>
</dbReference>
<feature type="region of interest" description="Disordered" evidence="2">
    <location>
        <begin position="57"/>
        <end position="102"/>
    </location>
</feature>
<feature type="compositionally biased region" description="Acidic residues" evidence="2">
    <location>
        <begin position="417"/>
        <end position="450"/>
    </location>
</feature>
<proteinExistence type="inferred from homology"/>
<feature type="region of interest" description="Disordered" evidence="2">
    <location>
        <begin position="405"/>
        <end position="492"/>
    </location>
</feature>
<comment type="similarity">
    <text evidence="1">Belongs to the KRI1 family.</text>
</comment>
<accession>A0ABR3GMX9</accession>
<feature type="compositionally biased region" description="Basic and acidic residues" evidence="2">
    <location>
        <begin position="599"/>
        <end position="623"/>
    </location>
</feature>
<sequence length="634" mass="72509">MSKLKKRNDPAEKLPAKAQLILDSDSDSDLNSDEFHSAAEVPDEGFKINAEYAKRFEHNKKREELQKLEEKYGPDAAKKRSRFDSSDSESDSNSEDEDDTAVLATVALDQEIAATLAAIRKKDPRVYDGKTTFYAPIEPTPTEDTAEPAGPAAEEPVYLRDYHLKNLLSGTIPGDDVPTKQTFVQEQAELKRTVVKEMHQAVAPDNDDEDEDTGFLVRKPAPEVNEQPSDDLPDLSLAENNPEEFLDRFLSSRAWAKNTTYPALESDDSDHEETADAFEAAYNFRFENPSVDARAVLRSYARDAVSANTVRREDKSVRKKAREAKREKREREKEEREREKGRLRKLKTEELMAKFKMIREAAGMAKDADDDEEAQAKMLERLLEGDWSDEQWAEWMADRFGDEYYEHGDGKVRKPEFEDDIDIADIVPDFEEEEAPPAINDDDDEEEEEGGVPITREGDEAADSENNPSKKRTDKKSLQKEQRKKKQKDKELKRKLEAYVEDNFDFEDQIPKSSTAARGFRYRQTTPEAYGLTPLDILTATDQDLNTFVGLKKLATFREPDKKKKDKKRYGKKKRLREWRKDVFGDEDGVAMPTSWKPEGLKPKRGTAEGEVDIRGEVAEGGERKKKRRKKNKS</sequence>
<dbReference type="Proteomes" id="UP001447188">
    <property type="component" value="Unassembled WGS sequence"/>
</dbReference>
<feature type="region of interest" description="Disordered" evidence="2">
    <location>
        <begin position="131"/>
        <end position="153"/>
    </location>
</feature>
<dbReference type="InterPro" id="IPR024626">
    <property type="entry name" value="Kri1-like_C"/>
</dbReference>
<feature type="compositionally biased region" description="Basic residues" evidence="2">
    <location>
        <begin position="624"/>
        <end position="634"/>
    </location>
</feature>
<dbReference type="EMBL" id="JBBBZM010000037">
    <property type="protein sequence ID" value="KAL0637277.1"/>
    <property type="molecule type" value="Genomic_DNA"/>
</dbReference>
<evidence type="ECO:0000256" key="1">
    <source>
        <dbReference type="ARBA" id="ARBA00007473"/>
    </source>
</evidence>
<dbReference type="PANTHER" id="PTHR14490:SF5">
    <property type="entry name" value="PROTEIN KRI1 HOMOLOG"/>
    <property type="match status" value="1"/>
</dbReference>
<feature type="region of interest" description="Disordered" evidence="2">
    <location>
        <begin position="1"/>
        <end position="43"/>
    </location>
</feature>
<reference evidence="4 5" key="1">
    <citation type="submission" date="2024-02" db="EMBL/GenBank/DDBJ databases">
        <title>Discinaceae phylogenomics.</title>
        <authorList>
            <person name="Dirks A.C."/>
            <person name="James T.Y."/>
        </authorList>
    </citation>
    <scope>NUCLEOTIDE SEQUENCE [LARGE SCALE GENOMIC DNA]</scope>
    <source>
        <strain evidence="4 5">ACD0624</strain>
    </source>
</reference>
<name>A0ABR3GMX9_9PEZI</name>
<feature type="compositionally biased region" description="Acidic residues" evidence="2">
    <location>
        <begin position="86"/>
        <end position="100"/>
    </location>
</feature>
<comment type="caution">
    <text evidence="4">The sequence shown here is derived from an EMBL/GenBank/DDBJ whole genome shotgun (WGS) entry which is preliminary data.</text>
</comment>
<feature type="domain" description="Kri1-like C-terminal" evidence="3">
    <location>
        <begin position="494"/>
        <end position="583"/>
    </location>
</feature>
<organism evidence="4 5">
    <name type="scientific">Discina gigas</name>
    <dbReference type="NCBI Taxonomy" id="1032678"/>
    <lineage>
        <taxon>Eukaryota</taxon>
        <taxon>Fungi</taxon>
        <taxon>Dikarya</taxon>
        <taxon>Ascomycota</taxon>
        <taxon>Pezizomycotina</taxon>
        <taxon>Pezizomycetes</taxon>
        <taxon>Pezizales</taxon>
        <taxon>Discinaceae</taxon>
        <taxon>Discina</taxon>
    </lineage>
</organism>
<evidence type="ECO:0000256" key="2">
    <source>
        <dbReference type="SAM" id="MobiDB-lite"/>
    </source>
</evidence>
<feature type="region of interest" description="Disordered" evidence="2">
    <location>
        <begin position="201"/>
        <end position="240"/>
    </location>
</feature>
<dbReference type="InterPro" id="IPR018034">
    <property type="entry name" value="Kri1"/>
</dbReference>
<gene>
    <name evidence="4" type="primary">kri1</name>
    <name evidence="4" type="ORF">Q9L58_003761</name>
</gene>
<feature type="compositionally biased region" description="Basic and acidic residues" evidence="2">
    <location>
        <begin position="57"/>
        <end position="85"/>
    </location>
</feature>
<feature type="region of interest" description="Disordered" evidence="2">
    <location>
        <begin position="587"/>
        <end position="634"/>
    </location>
</feature>
<evidence type="ECO:0000313" key="5">
    <source>
        <dbReference type="Proteomes" id="UP001447188"/>
    </source>
</evidence>
<feature type="compositionally biased region" description="Low complexity" evidence="2">
    <location>
        <begin position="135"/>
        <end position="153"/>
    </location>
</feature>
<feature type="region of interest" description="Disordered" evidence="2">
    <location>
        <begin position="305"/>
        <end position="342"/>
    </location>
</feature>
<evidence type="ECO:0000313" key="4">
    <source>
        <dbReference type="EMBL" id="KAL0637277.1"/>
    </source>
</evidence>
<feature type="compositionally biased region" description="Basic and acidic residues" evidence="2">
    <location>
        <begin position="405"/>
        <end position="416"/>
    </location>
</feature>
<dbReference type="Pfam" id="PF12936">
    <property type="entry name" value="Kri1_C"/>
    <property type="match status" value="1"/>
</dbReference>
<dbReference type="Pfam" id="PF05178">
    <property type="entry name" value="Kri1"/>
    <property type="match status" value="1"/>
</dbReference>
<keyword evidence="5" id="KW-1185">Reference proteome</keyword>
<evidence type="ECO:0000259" key="3">
    <source>
        <dbReference type="Pfam" id="PF12936"/>
    </source>
</evidence>